<evidence type="ECO:0000313" key="6">
    <source>
        <dbReference type="EMBL" id="MBS4185494.1"/>
    </source>
</evidence>
<gene>
    <name evidence="7" type="ORF">KHB02_001710</name>
    <name evidence="6" type="ORF">KHB02_29355</name>
</gene>
<dbReference type="InterPro" id="IPR029016">
    <property type="entry name" value="GAF-like_dom_sf"/>
</dbReference>
<evidence type="ECO:0000256" key="3">
    <source>
        <dbReference type="ARBA" id="ARBA00023163"/>
    </source>
</evidence>
<evidence type="ECO:0000256" key="1">
    <source>
        <dbReference type="ARBA" id="ARBA00023015"/>
    </source>
</evidence>
<dbReference type="Pfam" id="PF09339">
    <property type="entry name" value="HTH_IclR"/>
    <property type="match status" value="1"/>
</dbReference>
<proteinExistence type="predicted"/>
<dbReference type="Gene3D" id="1.10.10.10">
    <property type="entry name" value="Winged helix-like DNA-binding domain superfamily/Winged helix DNA-binding domain"/>
    <property type="match status" value="1"/>
</dbReference>
<keyword evidence="2" id="KW-0238">DNA-binding</keyword>
<keyword evidence="8" id="KW-1185">Reference proteome</keyword>
<evidence type="ECO:0000259" key="4">
    <source>
        <dbReference type="PROSITE" id="PS51077"/>
    </source>
</evidence>
<dbReference type="GO" id="GO:0003677">
    <property type="term" value="F:DNA binding"/>
    <property type="evidence" value="ECO:0007669"/>
    <property type="project" value="UniProtKB-KW"/>
</dbReference>
<keyword evidence="1" id="KW-0805">Transcription regulation</keyword>
<dbReference type="PROSITE" id="PS51077">
    <property type="entry name" value="HTH_ICLR"/>
    <property type="match status" value="1"/>
</dbReference>
<evidence type="ECO:0000313" key="7">
    <source>
        <dbReference type="EMBL" id="MCH6264243.1"/>
    </source>
</evidence>
<dbReference type="SUPFAM" id="SSF55781">
    <property type="entry name" value="GAF domain-like"/>
    <property type="match status" value="1"/>
</dbReference>
<sequence>MDIHLGKVEGLTGMGQKQSLVPALDSSIKILELLAKQEFHSATLTEIANALSINFSTCLRILRTLEEKNYVVLESSSKTYSLGPPLIALGNRAKEINNYIEVASMYLKDLVKTGLTFVLVKRLRETHLMYVAKEEPPLKVRLTVSTGDSFPITAGALGKCFFAFLPEKDSNDVVTKLLIDHQLPQYTSNSITAIEDLKKQVPKIREEGIAESHEEYSLGISAYACPIFDSQGNIILGLGSYMPKSLIEHIHEEELKAIMKSKAQEITQAISSLV</sequence>
<dbReference type="InterPro" id="IPR036388">
    <property type="entry name" value="WH-like_DNA-bd_sf"/>
</dbReference>
<dbReference type="Pfam" id="PF01614">
    <property type="entry name" value="IclR_C"/>
    <property type="match status" value="1"/>
</dbReference>
<dbReference type="Gene3D" id="3.30.450.40">
    <property type="match status" value="1"/>
</dbReference>
<keyword evidence="3" id="KW-0804">Transcription</keyword>
<dbReference type="CDD" id="cd00090">
    <property type="entry name" value="HTH_ARSR"/>
    <property type="match status" value="1"/>
</dbReference>
<evidence type="ECO:0000256" key="2">
    <source>
        <dbReference type="ARBA" id="ARBA00023125"/>
    </source>
</evidence>
<dbReference type="InterPro" id="IPR014757">
    <property type="entry name" value="Tscrpt_reg_IclR_C"/>
</dbReference>
<comment type="caution">
    <text evidence="6">The sequence shown here is derived from an EMBL/GenBank/DDBJ whole genome shotgun (WGS) entry which is preliminary data.</text>
</comment>
<protein>
    <submittedName>
        <fullName evidence="6">IclR family transcriptional regulator</fullName>
    </submittedName>
</protein>
<dbReference type="EMBL" id="JAGYPE010000006">
    <property type="protein sequence ID" value="MBS4185494.1"/>
    <property type="molecule type" value="Genomic_DNA"/>
</dbReference>
<dbReference type="SUPFAM" id="SSF46785">
    <property type="entry name" value="Winged helix' DNA-binding domain"/>
    <property type="match status" value="1"/>
</dbReference>
<dbReference type="SMART" id="SM00346">
    <property type="entry name" value="HTH_ICLR"/>
    <property type="match status" value="1"/>
</dbReference>
<dbReference type="PROSITE" id="PS51078">
    <property type="entry name" value="ICLR_ED"/>
    <property type="match status" value="1"/>
</dbReference>
<dbReference type="InterPro" id="IPR036390">
    <property type="entry name" value="WH_DNA-bd_sf"/>
</dbReference>
<dbReference type="PANTHER" id="PTHR30136">
    <property type="entry name" value="HELIX-TURN-HELIX TRANSCRIPTIONAL REGULATOR, ICLR FAMILY"/>
    <property type="match status" value="1"/>
</dbReference>
<evidence type="ECO:0000313" key="8">
    <source>
        <dbReference type="Proteomes" id="UP000677265"/>
    </source>
</evidence>
<dbReference type="RefSeq" id="WP_213145349.1">
    <property type="nucleotide sequence ID" value="NZ_JAGYPE020000002.1"/>
</dbReference>
<name>A0A942T3M9_9BACI</name>
<dbReference type="InterPro" id="IPR005471">
    <property type="entry name" value="Tscrpt_reg_IclR_N"/>
</dbReference>
<dbReference type="GO" id="GO:0003700">
    <property type="term" value="F:DNA-binding transcription factor activity"/>
    <property type="evidence" value="ECO:0007669"/>
    <property type="project" value="TreeGrafter"/>
</dbReference>
<evidence type="ECO:0000259" key="5">
    <source>
        <dbReference type="PROSITE" id="PS51078"/>
    </source>
</evidence>
<dbReference type="EMBL" id="JAGYPE020000002">
    <property type="protein sequence ID" value="MCH6264243.1"/>
    <property type="molecule type" value="Genomic_DNA"/>
</dbReference>
<accession>A0A942T3M9</accession>
<feature type="domain" description="IclR-ED" evidence="5">
    <location>
        <begin position="85"/>
        <end position="272"/>
    </location>
</feature>
<dbReference type="PANTHER" id="PTHR30136:SF24">
    <property type="entry name" value="HTH-TYPE TRANSCRIPTIONAL REPRESSOR ALLR"/>
    <property type="match status" value="1"/>
</dbReference>
<dbReference type="Proteomes" id="UP000677265">
    <property type="component" value="Unassembled WGS sequence"/>
</dbReference>
<dbReference type="InterPro" id="IPR011991">
    <property type="entry name" value="ArsR-like_HTH"/>
</dbReference>
<feature type="domain" description="HTH iclR-type" evidence="4">
    <location>
        <begin position="21"/>
        <end position="84"/>
    </location>
</feature>
<dbReference type="GO" id="GO:0045892">
    <property type="term" value="P:negative regulation of DNA-templated transcription"/>
    <property type="evidence" value="ECO:0007669"/>
    <property type="project" value="TreeGrafter"/>
</dbReference>
<organism evidence="6">
    <name type="scientific">Neobacillus citreus</name>
    <dbReference type="NCBI Taxonomy" id="2833578"/>
    <lineage>
        <taxon>Bacteria</taxon>
        <taxon>Bacillati</taxon>
        <taxon>Bacillota</taxon>
        <taxon>Bacilli</taxon>
        <taxon>Bacillales</taxon>
        <taxon>Bacillaceae</taxon>
        <taxon>Neobacillus</taxon>
    </lineage>
</organism>
<dbReference type="InterPro" id="IPR050707">
    <property type="entry name" value="HTH_MetabolicPath_Reg"/>
</dbReference>
<reference evidence="6" key="1">
    <citation type="submission" date="2021-05" db="EMBL/GenBank/DDBJ databases">
        <title>Novel Bacillus species.</title>
        <authorList>
            <person name="Liu G."/>
        </authorList>
    </citation>
    <scope>NUCLEOTIDE SEQUENCE</scope>
    <source>
        <strain evidence="6 8">FJAT-50051</strain>
    </source>
</reference>
<dbReference type="AlphaFoldDB" id="A0A942T3M9"/>